<proteinExistence type="predicted"/>
<dbReference type="SUPFAM" id="SSF55874">
    <property type="entry name" value="ATPase domain of HSP90 chaperone/DNA topoisomerase II/histidine kinase"/>
    <property type="match status" value="1"/>
</dbReference>
<evidence type="ECO:0000256" key="5">
    <source>
        <dbReference type="ARBA" id="ARBA00022679"/>
    </source>
</evidence>
<dbReference type="InterPro" id="IPR003594">
    <property type="entry name" value="HATPase_dom"/>
</dbReference>
<feature type="compositionally biased region" description="Pro residues" evidence="9">
    <location>
        <begin position="895"/>
        <end position="910"/>
    </location>
</feature>
<dbReference type="GO" id="GO:0000155">
    <property type="term" value="F:phosphorelay sensor kinase activity"/>
    <property type="evidence" value="ECO:0007669"/>
    <property type="project" value="UniProtKB-ARBA"/>
</dbReference>
<feature type="transmembrane region" description="Helical" evidence="10">
    <location>
        <begin position="343"/>
        <end position="361"/>
    </location>
</feature>
<dbReference type="InterPro" id="IPR008207">
    <property type="entry name" value="Sig_transdc_His_kin_Hpt_dom"/>
</dbReference>
<dbReference type="PROSITE" id="PS50894">
    <property type="entry name" value="HPT"/>
    <property type="match status" value="1"/>
</dbReference>
<dbReference type="Gene3D" id="6.10.340.10">
    <property type="match status" value="1"/>
</dbReference>
<dbReference type="PRINTS" id="PR00344">
    <property type="entry name" value="BCTRLSENSOR"/>
</dbReference>
<evidence type="ECO:0000256" key="9">
    <source>
        <dbReference type="SAM" id="MobiDB-lite"/>
    </source>
</evidence>
<evidence type="ECO:0000256" key="4">
    <source>
        <dbReference type="ARBA" id="ARBA00022553"/>
    </source>
</evidence>
<dbReference type="Proteomes" id="UP000238348">
    <property type="component" value="Chromosome"/>
</dbReference>
<feature type="compositionally biased region" description="Low complexity" evidence="9">
    <location>
        <begin position="911"/>
        <end position="928"/>
    </location>
</feature>
<dbReference type="Pfam" id="PF00672">
    <property type="entry name" value="HAMP"/>
    <property type="match status" value="1"/>
</dbReference>
<evidence type="ECO:0000259" key="11">
    <source>
        <dbReference type="PROSITE" id="PS50109"/>
    </source>
</evidence>
<reference evidence="14 15" key="1">
    <citation type="submission" date="2015-09" db="EMBL/GenBank/DDBJ databases">
        <title>Sorangium comparison.</title>
        <authorList>
            <person name="Zaburannyi N."/>
            <person name="Bunk B."/>
            <person name="Overmann J."/>
            <person name="Mueller R."/>
        </authorList>
    </citation>
    <scope>NUCLEOTIDE SEQUENCE [LARGE SCALE GENOMIC DNA]</scope>
    <source>
        <strain evidence="14 15">So ce26</strain>
    </source>
</reference>
<dbReference type="FunFam" id="3.30.565.10:FF:000016">
    <property type="entry name" value="Chemotaxis protein CheA, putative"/>
    <property type="match status" value="1"/>
</dbReference>
<evidence type="ECO:0000259" key="13">
    <source>
        <dbReference type="PROSITE" id="PS50894"/>
    </source>
</evidence>
<dbReference type="InterPro" id="IPR005467">
    <property type="entry name" value="His_kinase_dom"/>
</dbReference>
<organism evidence="14 15">
    <name type="scientific">Sorangium cellulosum</name>
    <name type="common">Polyangium cellulosum</name>
    <dbReference type="NCBI Taxonomy" id="56"/>
    <lineage>
        <taxon>Bacteria</taxon>
        <taxon>Pseudomonadati</taxon>
        <taxon>Myxococcota</taxon>
        <taxon>Polyangia</taxon>
        <taxon>Polyangiales</taxon>
        <taxon>Polyangiaceae</taxon>
        <taxon>Sorangium</taxon>
    </lineage>
</organism>
<protein>
    <recommendedName>
        <fullName evidence="3">histidine kinase</fullName>
        <ecNumber evidence="3">2.7.13.3</ecNumber>
    </recommendedName>
</protein>
<feature type="region of interest" description="Disordered" evidence="9">
    <location>
        <begin position="892"/>
        <end position="947"/>
    </location>
</feature>
<keyword evidence="6" id="KW-0418">Kinase</keyword>
<dbReference type="SUPFAM" id="SSF47226">
    <property type="entry name" value="Histidine-containing phosphotransfer domain, HPT domain"/>
    <property type="match status" value="1"/>
</dbReference>
<feature type="domain" description="HPt" evidence="13">
    <location>
        <begin position="563"/>
        <end position="668"/>
    </location>
</feature>
<evidence type="ECO:0000256" key="6">
    <source>
        <dbReference type="ARBA" id="ARBA00022777"/>
    </source>
</evidence>
<evidence type="ECO:0000256" key="10">
    <source>
        <dbReference type="SAM" id="Phobius"/>
    </source>
</evidence>
<dbReference type="InterPro" id="IPR013587">
    <property type="entry name" value="Nitrate/nitrite_sensing"/>
</dbReference>
<dbReference type="EMBL" id="CP012673">
    <property type="protein sequence ID" value="AUX43398.1"/>
    <property type="molecule type" value="Genomic_DNA"/>
</dbReference>
<dbReference type="SMART" id="SM00304">
    <property type="entry name" value="HAMP"/>
    <property type="match status" value="1"/>
</dbReference>
<gene>
    <name evidence="14" type="primary">cheA</name>
    <name evidence="14" type="ORF">SOCE26_048460</name>
</gene>
<evidence type="ECO:0000256" key="8">
    <source>
        <dbReference type="SAM" id="Coils"/>
    </source>
</evidence>
<dbReference type="Gene3D" id="1.20.120.160">
    <property type="entry name" value="HPT domain"/>
    <property type="match status" value="1"/>
</dbReference>
<dbReference type="Pfam" id="PF08376">
    <property type="entry name" value="NIT"/>
    <property type="match status" value="1"/>
</dbReference>
<evidence type="ECO:0000313" key="14">
    <source>
        <dbReference type="EMBL" id="AUX43398.1"/>
    </source>
</evidence>
<dbReference type="InterPro" id="IPR036890">
    <property type="entry name" value="HATPase_C_sf"/>
</dbReference>
<feature type="domain" description="Histidine kinase" evidence="11">
    <location>
        <begin position="630"/>
        <end position="891"/>
    </location>
</feature>
<evidence type="ECO:0000256" key="3">
    <source>
        <dbReference type="ARBA" id="ARBA00012438"/>
    </source>
</evidence>
<dbReference type="PROSITE" id="PS50885">
    <property type="entry name" value="HAMP"/>
    <property type="match status" value="1"/>
</dbReference>
<keyword evidence="10" id="KW-1133">Transmembrane helix</keyword>
<dbReference type="PANTHER" id="PTHR43395">
    <property type="entry name" value="SENSOR HISTIDINE KINASE CHEA"/>
    <property type="match status" value="1"/>
</dbReference>
<accession>A0A2L0EVR7</accession>
<keyword evidence="8" id="KW-0175">Coiled coil</keyword>
<keyword evidence="5" id="KW-0808">Transferase</keyword>
<dbReference type="PROSITE" id="PS50109">
    <property type="entry name" value="HIS_KIN"/>
    <property type="match status" value="1"/>
</dbReference>
<keyword evidence="4 7" id="KW-0597">Phosphoprotein</keyword>
<evidence type="ECO:0000259" key="12">
    <source>
        <dbReference type="PROSITE" id="PS50885"/>
    </source>
</evidence>
<name>A0A2L0EVR7_SORCE</name>
<dbReference type="EC" id="2.7.13.3" evidence="3"/>
<dbReference type="InterPro" id="IPR051315">
    <property type="entry name" value="Bact_Chemotaxis_CheA"/>
</dbReference>
<evidence type="ECO:0000313" key="15">
    <source>
        <dbReference type="Proteomes" id="UP000238348"/>
    </source>
</evidence>
<dbReference type="PANTHER" id="PTHR43395:SF10">
    <property type="entry name" value="CHEMOTAXIS PROTEIN CHEA"/>
    <property type="match status" value="1"/>
</dbReference>
<feature type="modified residue" description="Phosphohistidine" evidence="7">
    <location>
        <position position="614"/>
    </location>
</feature>
<evidence type="ECO:0000256" key="7">
    <source>
        <dbReference type="PROSITE-ProRule" id="PRU00110"/>
    </source>
</evidence>
<keyword evidence="10" id="KW-0812">Transmembrane</keyword>
<dbReference type="OrthoDB" id="9813903at2"/>
<dbReference type="Pfam" id="PF02518">
    <property type="entry name" value="HATPase_c"/>
    <property type="match status" value="1"/>
</dbReference>
<comment type="catalytic activity">
    <reaction evidence="1">
        <text>ATP + protein L-histidine = ADP + protein N-phospho-L-histidine.</text>
        <dbReference type="EC" id="2.7.13.3"/>
    </reaction>
</comment>
<evidence type="ECO:0000256" key="1">
    <source>
        <dbReference type="ARBA" id="ARBA00000085"/>
    </source>
</evidence>
<evidence type="ECO:0000256" key="2">
    <source>
        <dbReference type="ARBA" id="ARBA00004370"/>
    </source>
</evidence>
<feature type="coiled-coil region" evidence="8">
    <location>
        <begin position="682"/>
        <end position="718"/>
    </location>
</feature>
<keyword evidence="10" id="KW-0472">Membrane</keyword>
<sequence>MPRLRKASIRLKLWALAGVPVAGALLLAAMIVGDARQQAARAAAIGSLEDLAQLSSFMAQPLHALQKERAWTALVEGLEVRPPDGDARDAEDAQGAMRPFDRAAALARASGQLRAARAATDESLARLDAFLAERDLARLPPRVARDHAEAHARVGELDAFRSQADAKVAPLDNVLKLYDGINASLIRANAGLSELSDEGELLRNIQSLVAVQEFAERASRQHALLAHTFASTQFEPGAFKTLVTLMTEEQLYHEVFLANASEAARALYEASRSDPRVRRADDLRGAAIASTDEALSVDHDAWIEAQQALVDQLAEIEREALTGMRGAAATKAANTRRTVRNGVLVSTFVLLVSVALAFVLVRGISRSLEVLGEAAAHVRRTRDYTTRARKTADDEFGALTDAFNEMLAGIQARDEALESHRQNLEATVAERTCELEKRNREMRLVLDNVDQALVTIRRDGTMEPARSAAFERLFGAPTPEEHFADRIAGHDPRARAFLRMGWEAANEDFLPLEVVLDQLPKALQRDGRHLTLGFKPILSGEGQFGGALMVITDVTATMDSLREYEQQREYIQVFERAVKDRLGLLGFVNDTSTLVDAVSARTIAEVDHVMRLVHTIKGNAGLWGVTSVAKVAHEIESFVVEERSLPSDEQIRALREAWSAFVSRVSGLLASTAQASRADVGHEEIESLLELVRQRRDHAELERAVGALRDERTEVRLNRMKDQAETLARKLGKPRPEVRIDAGGVRLPAARFAAMWQALGHVVRNVMDHGIERPGVREAAGKPPRGTLTLRSRATADEIVIEIGDDGAGIDWERVREKAAALGLPSATRRDLEAALFSPGFSTAEQVTDVSGRGVGLGVALHECRRLAGRVETETELGKGTTFRFRFPRELHEPAAPPAGGPPSSPPPPSARGALQPAAPRGASSPGLSPGGAGGAPSGGQPGRVTQ</sequence>
<dbReference type="GO" id="GO:0016020">
    <property type="term" value="C:membrane"/>
    <property type="evidence" value="ECO:0007669"/>
    <property type="project" value="UniProtKB-SubCell"/>
</dbReference>
<feature type="domain" description="HAMP" evidence="12">
    <location>
        <begin position="362"/>
        <end position="415"/>
    </location>
</feature>
<dbReference type="SMART" id="SM00387">
    <property type="entry name" value="HATPase_c"/>
    <property type="match status" value="1"/>
</dbReference>
<dbReference type="Pfam" id="PF01627">
    <property type="entry name" value="Hpt"/>
    <property type="match status" value="1"/>
</dbReference>
<dbReference type="InterPro" id="IPR003660">
    <property type="entry name" value="HAMP_dom"/>
</dbReference>
<dbReference type="InterPro" id="IPR004358">
    <property type="entry name" value="Sig_transdc_His_kin-like_C"/>
</dbReference>
<feature type="compositionally biased region" description="Gly residues" evidence="9">
    <location>
        <begin position="929"/>
        <end position="947"/>
    </location>
</feature>
<comment type="subcellular location">
    <subcellularLocation>
        <location evidence="2">Membrane</location>
    </subcellularLocation>
</comment>
<dbReference type="Gene3D" id="3.30.450.20">
    <property type="entry name" value="PAS domain"/>
    <property type="match status" value="1"/>
</dbReference>
<dbReference type="AlphaFoldDB" id="A0A2L0EVR7"/>
<dbReference type="Gene3D" id="3.30.565.10">
    <property type="entry name" value="Histidine kinase-like ATPase, C-terminal domain"/>
    <property type="match status" value="1"/>
</dbReference>
<dbReference type="InterPro" id="IPR036641">
    <property type="entry name" value="HPT_dom_sf"/>
</dbReference>
<dbReference type="CDD" id="cd06225">
    <property type="entry name" value="HAMP"/>
    <property type="match status" value="1"/>
</dbReference>